<dbReference type="SUPFAM" id="SSF54862">
    <property type="entry name" value="4Fe-4S ferredoxins"/>
    <property type="match status" value="1"/>
</dbReference>
<protein>
    <submittedName>
        <fullName evidence="1">Ion-translocating oxidoreductase complex subunit B</fullName>
    </submittedName>
</protein>
<name>V2RJF6_9BACT</name>
<dbReference type="InterPro" id="IPR017900">
    <property type="entry name" value="4Fe4S_Fe_S_CS"/>
</dbReference>
<dbReference type="InterPro" id="IPR047964">
    <property type="entry name" value="EFR1-like"/>
</dbReference>
<keyword evidence="2" id="KW-1185">Reference proteome</keyword>
<dbReference type="AlphaFoldDB" id="V2RJF6"/>
<reference evidence="1" key="2">
    <citation type="submission" date="2022-05" db="EMBL/GenBank/DDBJ databases">
        <authorList>
            <person name="Proctor A.L."/>
            <person name="Phillips G.J."/>
            <person name="Wannemuehler M.J."/>
        </authorList>
    </citation>
    <scope>NUCLEOTIDE SEQUENCE</scope>
    <source>
        <strain evidence="1">ASF457</strain>
    </source>
</reference>
<dbReference type="Gene3D" id="3.30.70.20">
    <property type="match status" value="1"/>
</dbReference>
<evidence type="ECO:0000313" key="2">
    <source>
        <dbReference type="Proteomes" id="UP000017429"/>
    </source>
</evidence>
<sequence length="260" mass="30041">MKKILILYFSGAGATLNSIKYMQTCINNITGCSAYIHSMENDLEENINNYDALIIGTPCYHCAPCLTLISFFQKLSKLINTKPTMVFNSYSLWSCNTNRITAKIIREKNIITIYDTAYRSPASDGTLITPFIKRFFEFEKNIYEKINADCNKFVSIINEEYTGYIPHFKISSIFNAPNKLIGHLMTFNIYIHQDKCVKCDKCINDCPHHALYKNKENYPAFIKARCENCYRCIHHCPKNALSLSRDKTPVKTLREVYQII</sequence>
<dbReference type="NCBIfam" id="NF038196">
    <property type="entry name" value="ferrodoxin_EFR1"/>
    <property type="match status" value="1"/>
</dbReference>
<dbReference type="KEGG" id="msch:N508_001821"/>
<dbReference type="OrthoDB" id="9813995at2"/>
<organism evidence="1 2">
    <name type="scientific">Mucispirillum schaedleri ASF457</name>
    <dbReference type="NCBI Taxonomy" id="1379858"/>
    <lineage>
        <taxon>Bacteria</taxon>
        <taxon>Pseudomonadati</taxon>
        <taxon>Deferribacterota</taxon>
        <taxon>Deferribacteres</taxon>
        <taxon>Deferribacterales</taxon>
        <taxon>Mucispirillaceae</taxon>
        <taxon>Mucispirillum</taxon>
    </lineage>
</organism>
<dbReference type="InterPro" id="IPR017896">
    <property type="entry name" value="4Fe4S_Fe-S-bd"/>
</dbReference>
<dbReference type="eggNOG" id="COG0716">
    <property type="taxonomic scope" value="Bacteria"/>
</dbReference>
<dbReference type="PROSITE" id="PS00198">
    <property type="entry name" value="4FE4S_FER_1"/>
    <property type="match status" value="1"/>
</dbReference>
<dbReference type="EMBL" id="CP097562">
    <property type="protein sequence ID" value="USF24731.1"/>
    <property type="molecule type" value="Genomic_DNA"/>
</dbReference>
<dbReference type="Proteomes" id="UP000017429">
    <property type="component" value="Chromosome"/>
</dbReference>
<reference evidence="1" key="3">
    <citation type="submission" date="2022-06" db="EMBL/GenBank/DDBJ databases">
        <title>Resources to Facilitate Use of the Altered Schaedler Flora (ASF) Mouse Model to Study Microbiome Function.</title>
        <authorList>
            <person name="Proctor A."/>
            <person name="Parvinroo S."/>
            <person name="Richie T."/>
            <person name="Jia X."/>
            <person name="Lee S.T.M."/>
            <person name="Karp P.D."/>
            <person name="Paley S."/>
            <person name="Kostic A.D."/>
            <person name="Pierre J.F."/>
            <person name="Wannemuehler M.J."/>
            <person name="Phillips G.J."/>
        </authorList>
    </citation>
    <scope>NUCLEOTIDE SEQUENCE</scope>
    <source>
        <strain evidence="1">ASF457</strain>
    </source>
</reference>
<dbReference type="InterPro" id="IPR029039">
    <property type="entry name" value="Flavoprotein-like_sf"/>
</dbReference>
<proteinExistence type="predicted"/>
<gene>
    <name evidence="1" type="primary">rsxB_3</name>
    <name evidence="1" type="ORF">N508_001821</name>
</gene>
<dbReference type="eggNOG" id="COG4231">
    <property type="taxonomic scope" value="Bacteria"/>
</dbReference>
<evidence type="ECO:0000313" key="1">
    <source>
        <dbReference type="EMBL" id="USF24731.1"/>
    </source>
</evidence>
<reference evidence="1" key="1">
    <citation type="journal article" date="2014" name="Genome Announc.">
        <title>Draft genome sequences of the altered schaedler flora, a defined bacterial community from gnotobiotic mice.</title>
        <authorList>
            <person name="Wannemuehler M.J."/>
            <person name="Overstreet A.M."/>
            <person name="Ward D.V."/>
            <person name="Phillips G.J."/>
        </authorList>
    </citation>
    <scope>NUCLEOTIDE SEQUENCE</scope>
    <source>
        <strain evidence="1">ASF457</strain>
    </source>
</reference>
<dbReference type="Gene3D" id="3.40.50.360">
    <property type="match status" value="1"/>
</dbReference>
<dbReference type="RefSeq" id="WP_023276101.1">
    <property type="nucleotide sequence ID" value="NZ_CP097562.1"/>
</dbReference>
<accession>V2RJF6</accession>
<dbReference type="Pfam" id="PF12838">
    <property type="entry name" value="Fer4_7"/>
    <property type="match status" value="1"/>
</dbReference>
<dbReference type="SUPFAM" id="SSF52218">
    <property type="entry name" value="Flavoproteins"/>
    <property type="match status" value="1"/>
</dbReference>
<dbReference type="PROSITE" id="PS51379">
    <property type="entry name" value="4FE4S_FER_2"/>
    <property type="match status" value="2"/>
</dbReference>